<dbReference type="SUPFAM" id="SSF53474">
    <property type="entry name" value="alpha/beta-Hydrolases"/>
    <property type="match status" value="1"/>
</dbReference>
<organism evidence="2 3">
    <name type="scientific">Corynebacterium falsenii</name>
    <dbReference type="NCBI Taxonomy" id="108486"/>
    <lineage>
        <taxon>Bacteria</taxon>
        <taxon>Bacillati</taxon>
        <taxon>Actinomycetota</taxon>
        <taxon>Actinomycetes</taxon>
        <taxon>Mycobacteriales</taxon>
        <taxon>Corynebacteriaceae</taxon>
        <taxon>Corynebacterium</taxon>
    </lineage>
</organism>
<dbReference type="InterPro" id="IPR050583">
    <property type="entry name" value="Mycobacterial_A85_antigen"/>
</dbReference>
<dbReference type="Proteomes" id="UP000285278">
    <property type="component" value="Unassembled WGS sequence"/>
</dbReference>
<dbReference type="InterPro" id="IPR029058">
    <property type="entry name" value="AB_hydrolase_fold"/>
</dbReference>
<feature type="chain" id="PRO_5019551185" evidence="1">
    <location>
        <begin position="38"/>
        <end position="344"/>
    </location>
</feature>
<accession>A0A418Q5Y6</accession>
<keyword evidence="3" id="KW-1185">Reference proteome</keyword>
<name>A0A418Q5Y6_9CORY</name>
<dbReference type="PANTHER" id="PTHR48098:SF1">
    <property type="entry name" value="DIACYLGLYCEROL ACYLTRANSFERASE_MYCOLYLTRANSFERASE AG85A"/>
    <property type="match status" value="1"/>
</dbReference>
<dbReference type="InterPro" id="IPR000801">
    <property type="entry name" value="Esterase-like"/>
</dbReference>
<evidence type="ECO:0000256" key="1">
    <source>
        <dbReference type="SAM" id="SignalP"/>
    </source>
</evidence>
<sequence length="344" mass="36900">MTTTKTTKGFGSKMMAALLAVATALGLAVVAAPGASAQGNREHLRAGCDWADRGPSGVPFYVQDCNVWSPAMGQNIKVQIKPAAQGGDAGLYLLDGLRARDDWNAWVNWGGAPNQFVDDNVTLVMPVGGQAQFYTDWIGPWDGTNGPRKPRWETFLTTELPDYLQKNFGVSRTRNGIVGLSMGGTAAMNLAAHHRDQFKQVTSLSGYLNPTWPGMYAGIEIAMIDSAGPGARVWDMWGGPVDPLRFRNDPLLNTPQLSGIPMYISAAAGVPEPGRDFLADPLGTSVGVGLEWMARSSTAKFELAARATGSNPVTDYPITGIHDWPLWKSELAKAKPHIQAALGY</sequence>
<dbReference type="PANTHER" id="PTHR48098">
    <property type="entry name" value="ENTEROCHELIN ESTERASE-RELATED"/>
    <property type="match status" value="1"/>
</dbReference>
<feature type="signal peptide" evidence="1">
    <location>
        <begin position="1"/>
        <end position="37"/>
    </location>
</feature>
<dbReference type="RefSeq" id="WP_119665029.1">
    <property type="nucleotide sequence ID" value="NZ_QXJK01000009.1"/>
</dbReference>
<dbReference type="AlphaFoldDB" id="A0A418Q5Y6"/>
<reference evidence="2 3" key="1">
    <citation type="submission" date="2018-09" db="EMBL/GenBank/DDBJ databases">
        <title>Optimization and identification of Corynebacterium falsenii FN1-14 from fish paste.</title>
        <authorList>
            <person name="Daroonpunt R."/>
            <person name="Tanasupawat S."/>
        </authorList>
    </citation>
    <scope>NUCLEOTIDE SEQUENCE [LARGE SCALE GENOMIC DNA]</scope>
    <source>
        <strain evidence="2 3">FN1-14</strain>
    </source>
</reference>
<dbReference type="GO" id="GO:0016747">
    <property type="term" value="F:acyltransferase activity, transferring groups other than amino-acyl groups"/>
    <property type="evidence" value="ECO:0007669"/>
    <property type="project" value="TreeGrafter"/>
</dbReference>
<dbReference type="EMBL" id="QXJK01000009">
    <property type="protein sequence ID" value="RIX34127.1"/>
    <property type="molecule type" value="Genomic_DNA"/>
</dbReference>
<dbReference type="Pfam" id="PF00756">
    <property type="entry name" value="Esterase"/>
    <property type="match status" value="1"/>
</dbReference>
<protein>
    <submittedName>
        <fullName evidence="2">Esterase family protein</fullName>
    </submittedName>
</protein>
<proteinExistence type="predicted"/>
<evidence type="ECO:0000313" key="2">
    <source>
        <dbReference type="EMBL" id="RIX34127.1"/>
    </source>
</evidence>
<evidence type="ECO:0000313" key="3">
    <source>
        <dbReference type="Proteomes" id="UP000285278"/>
    </source>
</evidence>
<dbReference type="Gene3D" id="3.40.50.1820">
    <property type="entry name" value="alpha/beta hydrolase"/>
    <property type="match status" value="1"/>
</dbReference>
<keyword evidence="1" id="KW-0732">Signal</keyword>
<comment type="caution">
    <text evidence="2">The sequence shown here is derived from an EMBL/GenBank/DDBJ whole genome shotgun (WGS) entry which is preliminary data.</text>
</comment>
<dbReference type="OrthoDB" id="4366784at2"/>
<gene>
    <name evidence="2" type="ORF">D3M95_08470</name>
</gene>
<dbReference type="STRING" id="1451189.CFAL_00825"/>